<dbReference type="GO" id="GO:0005506">
    <property type="term" value="F:iron ion binding"/>
    <property type="evidence" value="ECO:0007669"/>
    <property type="project" value="InterPro"/>
</dbReference>
<evidence type="ECO:0000256" key="5">
    <source>
        <dbReference type="SAM" id="MobiDB-lite"/>
    </source>
</evidence>
<dbReference type="GO" id="GO:0008610">
    <property type="term" value="P:lipid biosynthetic process"/>
    <property type="evidence" value="ECO:0007669"/>
    <property type="project" value="InterPro"/>
</dbReference>
<dbReference type="InParanoid" id="J4H3V1"/>
<name>J4H3V1_9APHY</name>
<dbReference type="AlphaFoldDB" id="J4H3V1"/>
<keyword evidence="8" id="KW-1185">Reference proteome</keyword>
<evidence type="ECO:0000256" key="3">
    <source>
        <dbReference type="ARBA" id="ARBA00022989"/>
    </source>
</evidence>
<evidence type="ECO:0000313" key="8">
    <source>
        <dbReference type="Proteomes" id="UP000006352"/>
    </source>
</evidence>
<gene>
    <name evidence="7" type="ORF">FIBRA_06035</name>
</gene>
<evidence type="ECO:0000256" key="4">
    <source>
        <dbReference type="ARBA" id="ARBA00023136"/>
    </source>
</evidence>
<accession>J4H3V1</accession>
<keyword evidence="3" id="KW-1133">Transmembrane helix</keyword>
<dbReference type="InterPro" id="IPR006694">
    <property type="entry name" value="Fatty_acid_hydroxylase"/>
</dbReference>
<feature type="domain" description="Fatty acid hydroxylase" evidence="6">
    <location>
        <begin position="444"/>
        <end position="580"/>
    </location>
</feature>
<dbReference type="GeneID" id="24098795"/>
<comment type="subcellular location">
    <subcellularLocation>
        <location evidence="1">Membrane</location>
    </subcellularLocation>
</comment>
<dbReference type="InterPro" id="IPR050307">
    <property type="entry name" value="Sterol_Desaturase_Related"/>
</dbReference>
<reference evidence="7 8" key="1">
    <citation type="journal article" date="2012" name="Appl. Environ. Microbiol.">
        <title>Short-read sequencing for genomic analysis of the brown rot fungus Fibroporia radiculosa.</title>
        <authorList>
            <person name="Tang J.D."/>
            <person name="Perkins A.D."/>
            <person name="Sonstegard T.S."/>
            <person name="Schroeder S.G."/>
            <person name="Burgess S.C."/>
            <person name="Diehl S.V."/>
        </authorList>
    </citation>
    <scope>NUCLEOTIDE SEQUENCE [LARGE SCALE GENOMIC DNA]</scope>
    <source>
        <strain evidence="7 8">TFFH 294</strain>
    </source>
</reference>
<dbReference type="Pfam" id="PF04116">
    <property type="entry name" value="FA_hydroxylase"/>
    <property type="match status" value="1"/>
</dbReference>
<dbReference type="FunCoup" id="J4H3V1">
    <property type="interactions" value="121"/>
</dbReference>
<sequence length="638" mass="73312">MSGSNTSRTRPPPYNDPSGNGSATRLKECFANLVKDQLDIQELFKSVAGKLETTPQIGECHTLCEEWNKLRQSHRKVYRDSQHNAGQCASFLNNYVEVIVPLSQSRLPLKDKKLMIMKFIEAITAHQDRARKSAAKFHEIGKQVEIFQLKIASALRGQAEPSGFFQSVWSGFEEICMSIWQALYKLLKAIVDSFHSMLARIRTIRFFCGIRVDIEFERYCQVSSETHEIPTKVTAQKFKEELKELSDKLSMFEEAWHTVRLCCSDLLTTVAMANSLTSVPAACDKHLESAGVVGSRGVVSAWFWLGAMNSTAPVYESAGVLYANTDFTQLNWLETQWAAWYLWIGNPVIATGLMSFLLHEIVYFGRCVPWIIIDAIPYFRRWKLQAGKVPSPKEQWECTKQVLYSHFTIELPLIWFFHPMAEMFGMSTWQVPLPALKIMVPQVAFFFVFEDMFHYFAHQALHWGPLYKHIHKIHHKYSAPFGLAAEYAHPAEVAILGTGTLAGPLLYCFFRGDLHIFTMYVWITLRLFQAVDAHSGYDFPWSLQHILPFWSGAEHHDFHHMAFVNNFSTSFRWCDRLFGTDDKYRQYCLRREAMKKASANQKDFIALEKKMLAEIEAEGVQAEAIAESYRYGEKEKTA</sequence>
<evidence type="ECO:0000256" key="1">
    <source>
        <dbReference type="ARBA" id="ARBA00004370"/>
    </source>
</evidence>
<dbReference type="STRING" id="599839.J4H3V1"/>
<proteinExistence type="predicted"/>
<dbReference type="EMBL" id="HE797132">
    <property type="protein sequence ID" value="CCM03884.1"/>
    <property type="molecule type" value="Genomic_DNA"/>
</dbReference>
<evidence type="ECO:0000256" key="2">
    <source>
        <dbReference type="ARBA" id="ARBA00022692"/>
    </source>
</evidence>
<dbReference type="Proteomes" id="UP000006352">
    <property type="component" value="Unassembled WGS sequence"/>
</dbReference>
<dbReference type="OrthoDB" id="1658724at2759"/>
<protein>
    <recommendedName>
        <fullName evidence="6">Fatty acid hydroxylase domain-containing protein</fullName>
    </recommendedName>
</protein>
<evidence type="ECO:0000313" key="7">
    <source>
        <dbReference type="EMBL" id="CCM03884.1"/>
    </source>
</evidence>
<evidence type="ECO:0000259" key="6">
    <source>
        <dbReference type="Pfam" id="PF04116"/>
    </source>
</evidence>
<feature type="region of interest" description="Disordered" evidence="5">
    <location>
        <begin position="1"/>
        <end position="21"/>
    </location>
</feature>
<dbReference type="GO" id="GO:0016491">
    <property type="term" value="F:oxidoreductase activity"/>
    <property type="evidence" value="ECO:0007669"/>
    <property type="project" value="InterPro"/>
</dbReference>
<dbReference type="GO" id="GO:0016020">
    <property type="term" value="C:membrane"/>
    <property type="evidence" value="ECO:0007669"/>
    <property type="project" value="UniProtKB-SubCell"/>
</dbReference>
<organism evidence="7 8">
    <name type="scientific">Fibroporia radiculosa</name>
    <dbReference type="NCBI Taxonomy" id="599839"/>
    <lineage>
        <taxon>Eukaryota</taxon>
        <taxon>Fungi</taxon>
        <taxon>Dikarya</taxon>
        <taxon>Basidiomycota</taxon>
        <taxon>Agaricomycotina</taxon>
        <taxon>Agaricomycetes</taxon>
        <taxon>Polyporales</taxon>
        <taxon>Fibroporiaceae</taxon>
        <taxon>Fibroporia</taxon>
    </lineage>
</organism>
<dbReference type="PANTHER" id="PTHR11863">
    <property type="entry name" value="STEROL DESATURASE"/>
    <property type="match status" value="1"/>
</dbReference>
<keyword evidence="4" id="KW-0472">Membrane</keyword>
<dbReference type="RefSeq" id="XP_012183167.1">
    <property type="nucleotide sequence ID" value="XM_012327777.1"/>
</dbReference>
<dbReference type="HOGENOM" id="CLU_428952_0_0_1"/>
<keyword evidence="2" id="KW-0812">Transmembrane</keyword>